<proteinExistence type="inferred from homology"/>
<comment type="caution">
    <text evidence="10">The sequence shown here is derived from an EMBL/GenBank/DDBJ whole genome shotgun (WGS) entry which is preliminary data.</text>
</comment>
<evidence type="ECO:0000256" key="4">
    <source>
        <dbReference type="ARBA" id="ARBA00012000"/>
    </source>
</evidence>
<dbReference type="InterPro" id="IPR036995">
    <property type="entry name" value="MPG_sf"/>
</dbReference>
<comment type="function">
    <text evidence="2">Hydrolysis of the deoxyribose N-glycosidic bond to excise 3-methyladenine, and 7-methylguanine from the damaged DNA polymer formed by alkylation lesions.</text>
</comment>
<dbReference type="SUPFAM" id="SSF50486">
    <property type="entry name" value="FMT C-terminal domain-like"/>
    <property type="match status" value="1"/>
</dbReference>
<evidence type="ECO:0000256" key="9">
    <source>
        <dbReference type="SAM" id="MobiDB-lite"/>
    </source>
</evidence>
<gene>
    <name evidence="10" type="ORF">PACLA_8A041805</name>
</gene>
<evidence type="ECO:0000256" key="3">
    <source>
        <dbReference type="ARBA" id="ARBA00009232"/>
    </source>
</evidence>
<dbReference type="GO" id="GO:0006284">
    <property type="term" value="P:base-excision repair"/>
    <property type="evidence" value="ECO:0007669"/>
    <property type="project" value="InterPro"/>
</dbReference>
<dbReference type="GO" id="GO:0003677">
    <property type="term" value="F:DNA binding"/>
    <property type="evidence" value="ECO:0007669"/>
    <property type="project" value="InterPro"/>
</dbReference>
<dbReference type="GO" id="GO:0003905">
    <property type="term" value="F:alkylbase DNA N-glycosylase activity"/>
    <property type="evidence" value="ECO:0007669"/>
    <property type="project" value="UniProtKB-EC"/>
</dbReference>
<evidence type="ECO:0000256" key="6">
    <source>
        <dbReference type="ARBA" id="ARBA00022801"/>
    </source>
</evidence>
<organism evidence="10 11">
    <name type="scientific">Paramuricea clavata</name>
    <name type="common">Red gorgonian</name>
    <name type="synonym">Violescent sea-whip</name>
    <dbReference type="NCBI Taxonomy" id="317549"/>
    <lineage>
        <taxon>Eukaryota</taxon>
        <taxon>Metazoa</taxon>
        <taxon>Cnidaria</taxon>
        <taxon>Anthozoa</taxon>
        <taxon>Octocorallia</taxon>
        <taxon>Malacalcyonacea</taxon>
        <taxon>Plexauridae</taxon>
        <taxon>Paramuricea</taxon>
    </lineage>
</organism>
<dbReference type="InterPro" id="IPR011034">
    <property type="entry name" value="Formyl_transferase-like_C_sf"/>
</dbReference>
<dbReference type="EMBL" id="CACRXK020013294">
    <property type="protein sequence ID" value="CAB4024899.1"/>
    <property type="molecule type" value="Genomic_DNA"/>
</dbReference>
<evidence type="ECO:0000256" key="2">
    <source>
        <dbReference type="ARBA" id="ARBA00002421"/>
    </source>
</evidence>
<dbReference type="OrthoDB" id="6353017at2759"/>
<keyword evidence="11" id="KW-1185">Reference proteome</keyword>
<protein>
    <recommendedName>
        <fullName evidence="4">DNA-3-methyladenine glycosylase II</fullName>
        <ecNumber evidence="4">3.2.2.21</ecNumber>
    </recommendedName>
    <alternativeName>
        <fullName evidence="8">3-methyladenine DNA glycosidase</fullName>
    </alternativeName>
</protein>
<accession>A0A7D9J981</accession>
<evidence type="ECO:0000256" key="5">
    <source>
        <dbReference type="ARBA" id="ARBA00022763"/>
    </source>
</evidence>
<name>A0A7D9J981_PARCT</name>
<dbReference type="InterPro" id="IPR003180">
    <property type="entry name" value="MPG"/>
</dbReference>
<dbReference type="PANTHER" id="PTHR10429">
    <property type="entry name" value="DNA-3-METHYLADENINE GLYCOSYLASE"/>
    <property type="match status" value="1"/>
</dbReference>
<evidence type="ECO:0000256" key="8">
    <source>
        <dbReference type="ARBA" id="ARBA00033426"/>
    </source>
</evidence>
<dbReference type="Gene3D" id="3.10.300.10">
    <property type="entry name" value="Methylpurine-DNA glycosylase (MPG)"/>
    <property type="match status" value="1"/>
</dbReference>
<feature type="compositionally biased region" description="Basic and acidic residues" evidence="9">
    <location>
        <begin position="9"/>
        <end position="21"/>
    </location>
</feature>
<feature type="region of interest" description="Disordered" evidence="9">
    <location>
        <begin position="1"/>
        <end position="22"/>
    </location>
</feature>
<keyword evidence="7" id="KW-0234">DNA repair</keyword>
<comment type="catalytic activity">
    <reaction evidence="1">
        <text>Hydrolysis of alkylated DNA, releasing 3-methyladenine, 3-methylguanine, 7-methylguanine and 7-methyladenine.</text>
        <dbReference type="EC" id="3.2.2.21"/>
    </reaction>
</comment>
<reference evidence="10" key="1">
    <citation type="submission" date="2020-04" db="EMBL/GenBank/DDBJ databases">
        <authorList>
            <person name="Alioto T."/>
            <person name="Alioto T."/>
            <person name="Gomez Garrido J."/>
        </authorList>
    </citation>
    <scope>NUCLEOTIDE SEQUENCE</scope>
    <source>
        <strain evidence="10">A484AB</strain>
    </source>
</reference>
<evidence type="ECO:0000256" key="1">
    <source>
        <dbReference type="ARBA" id="ARBA00000086"/>
    </source>
</evidence>
<evidence type="ECO:0000313" key="10">
    <source>
        <dbReference type="EMBL" id="CAB4024899.1"/>
    </source>
</evidence>
<dbReference type="Pfam" id="PF02245">
    <property type="entry name" value="Pur_DNA_glyco"/>
    <property type="match status" value="1"/>
</dbReference>
<dbReference type="Proteomes" id="UP001152795">
    <property type="component" value="Unassembled WGS sequence"/>
</dbReference>
<keyword evidence="6" id="KW-0378">Hydrolase</keyword>
<dbReference type="PANTHER" id="PTHR10429:SF0">
    <property type="entry name" value="DNA-3-METHYLADENINE GLYCOSYLASE"/>
    <property type="match status" value="1"/>
</dbReference>
<evidence type="ECO:0000256" key="7">
    <source>
        <dbReference type="ARBA" id="ARBA00023204"/>
    </source>
</evidence>
<dbReference type="AlphaFoldDB" id="A0A7D9J981"/>
<sequence>MRQLRSAKRKETSKRLKDHELSNGPSKLCTALDITKDKLNNTDMVLSNLFWIENTSLKGSEEFSVVHTTRIGIDSYGQEAAQKMYRYYILGNKHISVRDKDAEKKMALTL</sequence>
<evidence type="ECO:0000313" key="11">
    <source>
        <dbReference type="Proteomes" id="UP001152795"/>
    </source>
</evidence>
<dbReference type="EC" id="3.2.2.21" evidence="4"/>
<keyword evidence="5" id="KW-0227">DNA damage</keyword>
<comment type="similarity">
    <text evidence="3">Belongs to the DNA glycosylase MPG family.</text>
</comment>